<accession>A0A6J6F747</accession>
<gene>
    <name evidence="1" type="ORF">UFOPK1493_03198</name>
</gene>
<dbReference type="AlphaFoldDB" id="A0A6J6F747"/>
<evidence type="ECO:0000313" key="1">
    <source>
        <dbReference type="EMBL" id="CAB4582694.1"/>
    </source>
</evidence>
<reference evidence="1" key="1">
    <citation type="submission" date="2020-05" db="EMBL/GenBank/DDBJ databases">
        <authorList>
            <person name="Chiriac C."/>
            <person name="Salcher M."/>
            <person name="Ghai R."/>
            <person name="Kavagutti S V."/>
        </authorList>
    </citation>
    <scope>NUCLEOTIDE SEQUENCE</scope>
</reference>
<sequence length="37" mass="4188">MWKRRSVPVIDNDQPDRAAIFTGLLDGIDNTSPDMLE</sequence>
<proteinExistence type="predicted"/>
<dbReference type="EMBL" id="CAEZSR010000164">
    <property type="protein sequence ID" value="CAB4582694.1"/>
    <property type="molecule type" value="Genomic_DNA"/>
</dbReference>
<protein>
    <submittedName>
        <fullName evidence="1">Unannotated protein</fullName>
    </submittedName>
</protein>
<name>A0A6J6F747_9ZZZZ</name>
<organism evidence="1">
    <name type="scientific">freshwater metagenome</name>
    <dbReference type="NCBI Taxonomy" id="449393"/>
    <lineage>
        <taxon>unclassified sequences</taxon>
        <taxon>metagenomes</taxon>
        <taxon>ecological metagenomes</taxon>
    </lineage>
</organism>